<comment type="similarity">
    <text evidence="2 9">Belongs to the class-V pyridoxal-phosphate-dependent aminotransferase family.</text>
</comment>
<accession>A0A8H5GYT8</accession>
<feature type="domain" description="Aminotransferase class V" evidence="11">
    <location>
        <begin position="66"/>
        <end position="371"/>
    </location>
</feature>
<dbReference type="Pfam" id="PF00266">
    <property type="entry name" value="Aminotran_5"/>
    <property type="match status" value="1"/>
</dbReference>
<dbReference type="PIRSF" id="PIRSF000524">
    <property type="entry name" value="SPT"/>
    <property type="match status" value="1"/>
</dbReference>
<evidence type="ECO:0000256" key="4">
    <source>
        <dbReference type="ARBA" id="ARBA00022576"/>
    </source>
</evidence>
<keyword evidence="4" id="KW-0032">Aminotransferase</keyword>
<name>A0A8H5GYT8_9AGAR</name>
<dbReference type="PANTHER" id="PTHR21152:SF24">
    <property type="entry name" value="ALANINE--GLYOXYLATE AMINOTRANSFERASE 1"/>
    <property type="match status" value="1"/>
</dbReference>
<keyword evidence="6 8" id="KW-0663">Pyridoxal phosphate</keyword>
<dbReference type="GO" id="GO:0008453">
    <property type="term" value="F:alanine-glyoxylate transaminase activity"/>
    <property type="evidence" value="ECO:0007669"/>
    <property type="project" value="UniProtKB-EC"/>
</dbReference>
<dbReference type="InterPro" id="IPR015424">
    <property type="entry name" value="PyrdxlP-dep_Trfase"/>
</dbReference>
<dbReference type="InterPro" id="IPR015422">
    <property type="entry name" value="PyrdxlP-dep_Trfase_small"/>
</dbReference>
<evidence type="ECO:0000256" key="10">
    <source>
        <dbReference type="RuleBase" id="RU004504"/>
    </source>
</evidence>
<feature type="modified residue" description="N6-(pyridoxal phosphate)lysine" evidence="8">
    <location>
        <position position="231"/>
    </location>
</feature>
<dbReference type="OrthoDB" id="7403325at2759"/>
<dbReference type="InterPro" id="IPR024169">
    <property type="entry name" value="SP_NH2Trfase/AEP_transaminase"/>
</dbReference>
<protein>
    <recommendedName>
        <fullName evidence="3">alanine--glyoxylate transaminase</fullName>
        <ecNumber evidence="3">2.6.1.44</ecNumber>
    </recommendedName>
</protein>
<dbReference type="GO" id="GO:0005777">
    <property type="term" value="C:peroxisome"/>
    <property type="evidence" value="ECO:0007669"/>
    <property type="project" value="TreeGrafter"/>
</dbReference>
<dbReference type="InterPro" id="IPR000192">
    <property type="entry name" value="Aminotrans_V_dom"/>
</dbReference>
<comment type="caution">
    <text evidence="12">The sequence shown here is derived from an EMBL/GenBank/DDBJ whole genome shotgun (WGS) entry which is preliminary data.</text>
</comment>
<dbReference type="AlphaFoldDB" id="A0A8H5GYT8"/>
<sequence>MVQIGMEELTTVERSSRLLAIPGPIEVTVEVSRNHKPKAIIALAEGQNVSLTLPAQVLHAIAKPPISHVSPQFVSVFRDCIHMTRKVVDTQDGQPFIIAGSGTLGWDQVAANLVEPGEDVLVLQTGYFGDGFADCLRTYGAKVEELRAPRGSSVEQSRIEAALKANRYKAVTITHVDTSTGVLSDVKEIATTTRRVSPDTLIILDGVCSVASEEIRMDAWGIDVVLTASQKGLGAPPGLSIVVASQRAIKTRKTPVTSYFASWKKWLPIMTAYGNDNPAYFGTPPVNLIQAYHASLTQITNSIPSLDERFRLHKQVSQRIKALASQLGLAQLPQDPAHAANGMTAVYLPDGLVASDILPRMAAKGVIVAAGLGDIKDKYIRIGHMGTSVVDATRGDIDTIVQSLRASLSEAKEAQKKIVI</sequence>
<reference evidence="12 13" key="1">
    <citation type="journal article" date="2020" name="ISME J.">
        <title>Uncovering the hidden diversity of litter-decomposition mechanisms in mushroom-forming fungi.</title>
        <authorList>
            <person name="Floudas D."/>
            <person name="Bentzer J."/>
            <person name="Ahren D."/>
            <person name="Johansson T."/>
            <person name="Persson P."/>
            <person name="Tunlid A."/>
        </authorList>
    </citation>
    <scope>NUCLEOTIDE SEQUENCE [LARGE SCALE GENOMIC DNA]</scope>
    <source>
        <strain evidence="12 13">CBS 661.87</strain>
    </source>
</reference>
<dbReference type="Proteomes" id="UP000565441">
    <property type="component" value="Unassembled WGS sequence"/>
</dbReference>
<evidence type="ECO:0000256" key="2">
    <source>
        <dbReference type="ARBA" id="ARBA00009236"/>
    </source>
</evidence>
<dbReference type="Gene3D" id="3.40.640.10">
    <property type="entry name" value="Type I PLP-dependent aspartate aminotransferase-like (Major domain)"/>
    <property type="match status" value="1"/>
</dbReference>
<evidence type="ECO:0000256" key="5">
    <source>
        <dbReference type="ARBA" id="ARBA00022679"/>
    </source>
</evidence>
<keyword evidence="13" id="KW-1185">Reference proteome</keyword>
<dbReference type="PROSITE" id="PS00595">
    <property type="entry name" value="AA_TRANSFER_CLASS_5"/>
    <property type="match status" value="1"/>
</dbReference>
<gene>
    <name evidence="12" type="ORF">D9615_007421</name>
</gene>
<dbReference type="FunFam" id="3.40.640.10:FF:000027">
    <property type="entry name" value="Serine--pyruvate aminotransferase, mitochondrial"/>
    <property type="match status" value="1"/>
</dbReference>
<evidence type="ECO:0000256" key="8">
    <source>
        <dbReference type="PIRSR" id="PIRSR000524-50"/>
    </source>
</evidence>
<proteinExistence type="inferred from homology"/>
<comment type="cofactor">
    <cofactor evidence="1 8 10">
        <name>pyridoxal 5'-phosphate</name>
        <dbReference type="ChEBI" id="CHEBI:597326"/>
    </cofactor>
</comment>
<evidence type="ECO:0000256" key="7">
    <source>
        <dbReference type="PIRSR" id="PIRSR000524-1"/>
    </source>
</evidence>
<dbReference type="EMBL" id="JAACJP010000040">
    <property type="protein sequence ID" value="KAF5373320.1"/>
    <property type="molecule type" value="Genomic_DNA"/>
</dbReference>
<dbReference type="EC" id="2.6.1.44" evidence="3"/>
<evidence type="ECO:0000259" key="11">
    <source>
        <dbReference type="Pfam" id="PF00266"/>
    </source>
</evidence>
<feature type="binding site" evidence="7">
    <location>
        <position position="381"/>
    </location>
    <ligand>
        <name>substrate</name>
    </ligand>
</feature>
<dbReference type="GO" id="GO:0019265">
    <property type="term" value="P:glycine biosynthetic process, by transamination of glyoxylate"/>
    <property type="evidence" value="ECO:0007669"/>
    <property type="project" value="TreeGrafter"/>
</dbReference>
<evidence type="ECO:0000256" key="6">
    <source>
        <dbReference type="ARBA" id="ARBA00022898"/>
    </source>
</evidence>
<dbReference type="PANTHER" id="PTHR21152">
    <property type="entry name" value="AMINOTRANSFERASE CLASS V"/>
    <property type="match status" value="1"/>
</dbReference>
<evidence type="ECO:0000313" key="13">
    <source>
        <dbReference type="Proteomes" id="UP000565441"/>
    </source>
</evidence>
<organism evidence="12 13">
    <name type="scientific">Tricholomella constricta</name>
    <dbReference type="NCBI Taxonomy" id="117010"/>
    <lineage>
        <taxon>Eukaryota</taxon>
        <taxon>Fungi</taxon>
        <taxon>Dikarya</taxon>
        <taxon>Basidiomycota</taxon>
        <taxon>Agaricomycotina</taxon>
        <taxon>Agaricomycetes</taxon>
        <taxon>Agaricomycetidae</taxon>
        <taxon>Agaricales</taxon>
        <taxon>Tricholomatineae</taxon>
        <taxon>Lyophyllaceae</taxon>
        <taxon>Tricholomella</taxon>
    </lineage>
</organism>
<dbReference type="FunFam" id="3.90.1150.10:FF:000049">
    <property type="entry name" value="Alanine-glyoxylate aminotransferase 1"/>
    <property type="match status" value="1"/>
</dbReference>
<evidence type="ECO:0000313" key="12">
    <source>
        <dbReference type="EMBL" id="KAF5373320.1"/>
    </source>
</evidence>
<evidence type="ECO:0000256" key="9">
    <source>
        <dbReference type="RuleBase" id="RU004075"/>
    </source>
</evidence>
<dbReference type="SUPFAM" id="SSF53383">
    <property type="entry name" value="PLP-dependent transferases"/>
    <property type="match status" value="1"/>
</dbReference>
<keyword evidence="5" id="KW-0808">Transferase</keyword>
<evidence type="ECO:0000256" key="1">
    <source>
        <dbReference type="ARBA" id="ARBA00001933"/>
    </source>
</evidence>
<dbReference type="Gene3D" id="3.90.1150.10">
    <property type="entry name" value="Aspartate Aminotransferase, domain 1"/>
    <property type="match status" value="1"/>
</dbReference>
<dbReference type="GO" id="GO:0004760">
    <property type="term" value="F:L-serine-pyruvate transaminase activity"/>
    <property type="evidence" value="ECO:0007669"/>
    <property type="project" value="TreeGrafter"/>
</dbReference>
<dbReference type="InterPro" id="IPR020578">
    <property type="entry name" value="Aminotrans_V_PyrdxlP_BS"/>
</dbReference>
<evidence type="ECO:0000256" key="3">
    <source>
        <dbReference type="ARBA" id="ARBA00013049"/>
    </source>
</evidence>
<dbReference type="InterPro" id="IPR015421">
    <property type="entry name" value="PyrdxlP-dep_Trfase_major"/>
</dbReference>